<protein>
    <recommendedName>
        <fullName evidence="1">Retrovirus-related Pol polyprotein from transposon TNT 1-94-like beta-barrel domain-containing protein</fullName>
    </recommendedName>
</protein>
<name>A0ABQ4XEA3_9ASTR</name>
<dbReference type="InterPro" id="IPR054722">
    <property type="entry name" value="PolX-like_BBD"/>
</dbReference>
<accession>A0ABQ4XEA3</accession>
<organism evidence="2 3">
    <name type="scientific">Tanacetum coccineum</name>
    <dbReference type="NCBI Taxonomy" id="301880"/>
    <lineage>
        <taxon>Eukaryota</taxon>
        <taxon>Viridiplantae</taxon>
        <taxon>Streptophyta</taxon>
        <taxon>Embryophyta</taxon>
        <taxon>Tracheophyta</taxon>
        <taxon>Spermatophyta</taxon>
        <taxon>Magnoliopsida</taxon>
        <taxon>eudicotyledons</taxon>
        <taxon>Gunneridae</taxon>
        <taxon>Pentapetalae</taxon>
        <taxon>asterids</taxon>
        <taxon>campanulids</taxon>
        <taxon>Asterales</taxon>
        <taxon>Asteraceae</taxon>
        <taxon>Asteroideae</taxon>
        <taxon>Anthemideae</taxon>
        <taxon>Anthemidinae</taxon>
        <taxon>Tanacetum</taxon>
    </lineage>
</organism>
<comment type="caution">
    <text evidence="2">The sequence shown here is derived from an EMBL/GenBank/DDBJ whole genome shotgun (WGS) entry which is preliminary data.</text>
</comment>
<dbReference type="Proteomes" id="UP001151760">
    <property type="component" value="Unassembled WGS sequence"/>
</dbReference>
<evidence type="ECO:0000313" key="3">
    <source>
        <dbReference type="Proteomes" id="UP001151760"/>
    </source>
</evidence>
<dbReference type="Pfam" id="PF22936">
    <property type="entry name" value="Pol_BBD"/>
    <property type="match status" value="1"/>
</dbReference>
<reference evidence="2" key="1">
    <citation type="journal article" date="2022" name="Int. J. Mol. Sci.">
        <title>Draft Genome of Tanacetum Coccineum: Genomic Comparison of Closely Related Tanacetum-Family Plants.</title>
        <authorList>
            <person name="Yamashiro T."/>
            <person name="Shiraishi A."/>
            <person name="Nakayama K."/>
            <person name="Satake H."/>
        </authorList>
    </citation>
    <scope>NUCLEOTIDE SEQUENCE</scope>
</reference>
<dbReference type="EMBL" id="BQNB010009443">
    <property type="protein sequence ID" value="GJS63611.1"/>
    <property type="molecule type" value="Genomic_DNA"/>
</dbReference>
<proteinExistence type="predicted"/>
<gene>
    <name evidence="2" type="ORF">Tco_0678175</name>
</gene>
<sequence>MVESSFSKFKEDKVRMLSVQVYKGMLQCTQPKRRRDATWFKEKVLLVQAQAKGKELDEEQLAFLADLGVADAKAVLMANLSSCDSDVLSEVVQTVLWYLDSGCSKHMTENCSQLTNFINKFLGTVKFGNDQIAKIMGYGDYQIGNVTISRVYYVEGLGHNLFFVGQFCDSDLKVDFRKHTCFVRNLEGVDLLTRSRGTNLYTLSIGDMIKSSLICLLSKDSKTKVKFLRSKDEAPEFIIKFMKMTQVRLNATVRNICTDNDT</sequence>
<evidence type="ECO:0000313" key="2">
    <source>
        <dbReference type="EMBL" id="GJS63611.1"/>
    </source>
</evidence>
<reference evidence="2" key="2">
    <citation type="submission" date="2022-01" db="EMBL/GenBank/DDBJ databases">
        <authorList>
            <person name="Yamashiro T."/>
            <person name="Shiraishi A."/>
            <person name="Satake H."/>
            <person name="Nakayama K."/>
        </authorList>
    </citation>
    <scope>NUCLEOTIDE SEQUENCE</scope>
</reference>
<evidence type="ECO:0000259" key="1">
    <source>
        <dbReference type="Pfam" id="PF22936"/>
    </source>
</evidence>
<keyword evidence="3" id="KW-1185">Reference proteome</keyword>
<feature type="domain" description="Retrovirus-related Pol polyprotein from transposon TNT 1-94-like beta-barrel" evidence="1">
    <location>
        <begin position="97"/>
        <end position="169"/>
    </location>
</feature>